<dbReference type="EMBL" id="MLHW01000009">
    <property type="protein sequence ID" value="OHT51689.1"/>
    <property type="molecule type" value="Genomic_DNA"/>
</dbReference>
<dbReference type="SUPFAM" id="SSF101898">
    <property type="entry name" value="NHL repeat"/>
    <property type="match status" value="1"/>
</dbReference>
<feature type="domain" description="Protein kinase" evidence="8">
    <location>
        <begin position="1"/>
        <end position="164"/>
    </location>
</feature>
<evidence type="ECO:0000256" key="3">
    <source>
        <dbReference type="ARBA" id="ARBA00022679"/>
    </source>
</evidence>
<dbReference type="SUPFAM" id="SSF56112">
    <property type="entry name" value="Protein kinase-like (PK-like)"/>
    <property type="match status" value="1"/>
</dbReference>
<evidence type="ECO:0000313" key="10">
    <source>
        <dbReference type="Proteomes" id="UP000180113"/>
    </source>
</evidence>
<evidence type="ECO:0000313" key="9">
    <source>
        <dbReference type="EMBL" id="OHT51689.1"/>
    </source>
</evidence>
<keyword evidence="3" id="KW-0808">Transferase</keyword>
<evidence type="ECO:0000256" key="4">
    <source>
        <dbReference type="ARBA" id="ARBA00022741"/>
    </source>
</evidence>
<dbReference type="GO" id="GO:0005524">
    <property type="term" value="F:ATP binding"/>
    <property type="evidence" value="ECO:0007669"/>
    <property type="project" value="UniProtKB-KW"/>
</dbReference>
<dbReference type="Gene3D" id="1.10.510.10">
    <property type="entry name" value="Transferase(Phosphotransferase) domain 1"/>
    <property type="match status" value="1"/>
</dbReference>
<dbReference type="GO" id="GO:0004674">
    <property type="term" value="F:protein serine/threonine kinase activity"/>
    <property type="evidence" value="ECO:0007669"/>
    <property type="project" value="UniProtKB-KW"/>
</dbReference>
<comment type="caution">
    <text evidence="9">The sequence shown here is derived from an EMBL/GenBank/DDBJ whole genome shotgun (WGS) entry which is preliminary data.</text>
</comment>
<dbReference type="PANTHER" id="PTHR43289">
    <property type="entry name" value="MITOGEN-ACTIVATED PROTEIN KINASE KINASE KINASE 20-RELATED"/>
    <property type="match status" value="1"/>
</dbReference>
<feature type="region of interest" description="Disordered" evidence="7">
    <location>
        <begin position="165"/>
        <end position="188"/>
    </location>
</feature>
<evidence type="ECO:0000256" key="2">
    <source>
        <dbReference type="ARBA" id="ARBA00022527"/>
    </source>
</evidence>
<organism evidence="9 10">
    <name type="scientific">Mycobacteroides chelonae</name>
    <name type="common">Mycobacterium chelonae</name>
    <dbReference type="NCBI Taxonomy" id="1774"/>
    <lineage>
        <taxon>Bacteria</taxon>
        <taxon>Bacillati</taxon>
        <taxon>Actinomycetota</taxon>
        <taxon>Actinomycetes</taxon>
        <taxon>Mycobacteriales</taxon>
        <taxon>Mycobacteriaceae</taxon>
        <taxon>Mycobacteroides</taxon>
    </lineage>
</organism>
<dbReference type="InterPro" id="IPR011042">
    <property type="entry name" value="6-blade_b-propeller_TolB-like"/>
</dbReference>
<keyword evidence="4" id="KW-0547">Nucleotide-binding</keyword>
<gene>
    <name evidence="9" type="ORF">BKG62_12590</name>
</gene>
<dbReference type="EC" id="2.7.11.1" evidence="1"/>
<dbReference type="AlphaFoldDB" id="A0AB73MK81"/>
<dbReference type="Gene3D" id="2.120.10.30">
    <property type="entry name" value="TolB, C-terminal domain"/>
    <property type="match status" value="2"/>
</dbReference>
<keyword evidence="2" id="KW-0723">Serine/threonine-protein kinase</keyword>
<dbReference type="RefSeq" id="WP_070919616.1">
    <property type="nucleotide sequence ID" value="NZ_CP058976.1"/>
</dbReference>
<evidence type="ECO:0000256" key="7">
    <source>
        <dbReference type="SAM" id="MobiDB-lite"/>
    </source>
</evidence>
<keyword evidence="6" id="KW-0067">ATP-binding</keyword>
<evidence type="ECO:0000259" key="8">
    <source>
        <dbReference type="PROSITE" id="PS50011"/>
    </source>
</evidence>
<name>A0AB73MK81_MYCCH</name>
<dbReference type="InterPro" id="IPR011009">
    <property type="entry name" value="Kinase-like_dom_sf"/>
</dbReference>
<proteinExistence type="predicted"/>
<accession>A0AB73MK81</accession>
<reference evidence="9 10" key="1">
    <citation type="submission" date="2016-10" db="EMBL/GenBank/DDBJ databases">
        <title>Evaluation of Human, Animal and Environmental Mycobacterium chelonae Isolates by Core Genome Phylogenomic Analysis, Targeted Gene Comparison, and Anti-microbial Susceptibility Patterns: A Tale of Mistaken Identities.</title>
        <authorList>
            <person name="Fogelson S.B."/>
            <person name="Camus A.C."/>
            <person name="Lorenz W."/>
            <person name="Vasireddy R."/>
            <person name="Vasireddy S."/>
            <person name="Smith T."/>
            <person name="Brown-Elliott B.A."/>
            <person name="Wallace R.J.Jr."/>
            <person name="Hasan N.A."/>
            <person name="Reischl U."/>
            <person name="Sanchez S."/>
        </authorList>
    </citation>
    <scope>NUCLEOTIDE SEQUENCE [LARGE SCALE GENOMIC DNA]</scope>
    <source>
        <strain evidence="9 10">42895</strain>
    </source>
</reference>
<protein>
    <recommendedName>
        <fullName evidence="1">non-specific serine/threonine protein kinase</fullName>
        <ecNumber evidence="1">2.7.11.1</ecNumber>
    </recommendedName>
</protein>
<sequence length="531" mass="54991">MEDWRVLDAGSLRAELDSSGPLTAARAVALIVQVAVELDGLAADGGLRSDIVDPANILLAADGSVSLAGPATAVESDVAYLAPERVARTAPVSAATDVYSLACILFECLTGRPPHADGGSVVVEGGAVTVPPGFDAVLASGLAANPGDRLPSAGAFAVAARRTLREGESDSAAPTSVPPVPRKQPDAPALSPHILDALSNPNIVLPAVAGYRSVTEESRADSNARRLLQAAIAVAVLLLTGVSIVGAHSLAGVDGTATGPKSVDGYLTVHPERIAVDKAGNIYIAGRDWTSLQRGVWKLAPGSVEAMKLPFPDDVPTLDVAVDSAGRIYVTTFSRDVSVLTPDTGEIRTYPVHDQGDLGDIAVDSTGNVFGVGTRTSARGGSWWVWKLDTATGAVSKLPFPDSGASYHVAIGPSGEVYATSGCKGVDDKFLYTDWVWKLAVGAAEPAKIPLALRCPQLLTVDSAGNLYVEDYGSPSTLMMIPAGWASGFTLPMRHLDHTYDLTVDQAGNLYGVSVNADTQTATLEKLTVQP</sequence>
<dbReference type="InterPro" id="IPR000719">
    <property type="entry name" value="Prot_kinase_dom"/>
</dbReference>
<dbReference type="Proteomes" id="UP000180113">
    <property type="component" value="Unassembled WGS sequence"/>
</dbReference>
<keyword evidence="5 9" id="KW-0418">Kinase</keyword>
<dbReference type="PROSITE" id="PS50011">
    <property type="entry name" value="PROTEIN_KINASE_DOM"/>
    <property type="match status" value="1"/>
</dbReference>
<evidence type="ECO:0000256" key="6">
    <source>
        <dbReference type="ARBA" id="ARBA00022840"/>
    </source>
</evidence>
<evidence type="ECO:0000256" key="5">
    <source>
        <dbReference type="ARBA" id="ARBA00022777"/>
    </source>
</evidence>
<evidence type="ECO:0000256" key="1">
    <source>
        <dbReference type="ARBA" id="ARBA00012513"/>
    </source>
</evidence>
<dbReference type="PANTHER" id="PTHR43289:SF6">
    <property type="entry name" value="SERINE_THREONINE-PROTEIN KINASE NEKL-3"/>
    <property type="match status" value="1"/>
</dbReference>